<dbReference type="Proteomes" id="UP000267096">
    <property type="component" value="Unassembled WGS sequence"/>
</dbReference>
<accession>A0A0M3KBS2</accession>
<keyword evidence="2" id="KW-1185">Reference proteome</keyword>
<reference evidence="1 2" key="2">
    <citation type="submission" date="2018-11" db="EMBL/GenBank/DDBJ databases">
        <authorList>
            <consortium name="Pathogen Informatics"/>
        </authorList>
    </citation>
    <scope>NUCLEOTIDE SEQUENCE [LARGE SCALE GENOMIC DNA]</scope>
</reference>
<evidence type="ECO:0000313" key="1">
    <source>
        <dbReference type="EMBL" id="VDK61590.1"/>
    </source>
</evidence>
<dbReference type="AlphaFoldDB" id="A0A0M3KBS2"/>
<evidence type="ECO:0000313" key="3">
    <source>
        <dbReference type="WBParaSite" id="ASIM_0001841901-mRNA-1"/>
    </source>
</evidence>
<dbReference type="OrthoDB" id="5846473at2759"/>
<reference evidence="3" key="1">
    <citation type="submission" date="2017-02" db="UniProtKB">
        <authorList>
            <consortium name="WormBaseParasite"/>
        </authorList>
    </citation>
    <scope>IDENTIFICATION</scope>
</reference>
<proteinExistence type="predicted"/>
<evidence type="ECO:0000313" key="2">
    <source>
        <dbReference type="Proteomes" id="UP000267096"/>
    </source>
</evidence>
<organism evidence="3">
    <name type="scientific">Anisakis simplex</name>
    <name type="common">Herring worm</name>
    <dbReference type="NCBI Taxonomy" id="6269"/>
    <lineage>
        <taxon>Eukaryota</taxon>
        <taxon>Metazoa</taxon>
        <taxon>Ecdysozoa</taxon>
        <taxon>Nematoda</taxon>
        <taxon>Chromadorea</taxon>
        <taxon>Rhabditida</taxon>
        <taxon>Spirurina</taxon>
        <taxon>Ascaridomorpha</taxon>
        <taxon>Ascaridoidea</taxon>
        <taxon>Anisakidae</taxon>
        <taxon>Anisakis</taxon>
        <taxon>Anisakis simplex complex</taxon>
    </lineage>
</organism>
<dbReference type="PANTHER" id="PTHR21696">
    <property type="entry name" value="PROTEIN UNC-79 HOMOLOG"/>
    <property type="match status" value="1"/>
</dbReference>
<sequence length="122" mass="14248">MCLLLNRVVDMENPERHIVYLTVSLFVTFLCNKKTAGDEKATAKKQSVLLRHFNTLIGYSNSEKCFTIPPRRLRYTTRRSSYKRSLLQSNMNMETCKLLSRTIDMLELSFLGTQDAHNEYTF</sequence>
<dbReference type="InterPro" id="IPR024855">
    <property type="entry name" value="UNC79"/>
</dbReference>
<gene>
    <name evidence="1" type="ORF">ASIM_LOCUS17820</name>
</gene>
<dbReference type="WBParaSite" id="ASIM_0001841901-mRNA-1">
    <property type="protein sequence ID" value="ASIM_0001841901-mRNA-1"/>
    <property type="gene ID" value="ASIM_0001841901"/>
</dbReference>
<dbReference type="EMBL" id="UYRR01034617">
    <property type="protein sequence ID" value="VDK61590.1"/>
    <property type="molecule type" value="Genomic_DNA"/>
</dbReference>
<name>A0A0M3KBS2_ANISI</name>
<protein>
    <submittedName>
        <fullName evidence="3">Uncoordinated protein 79 (inferred by orthology to a C. elegans protein)</fullName>
    </submittedName>
</protein>
<dbReference type="PANTHER" id="PTHR21696:SF2">
    <property type="entry name" value="PROTEIN UNC-79 HOMOLOG"/>
    <property type="match status" value="1"/>
</dbReference>